<dbReference type="GO" id="GO:0016740">
    <property type="term" value="F:transferase activity"/>
    <property type="evidence" value="ECO:0007669"/>
    <property type="project" value="UniProtKB-KW"/>
</dbReference>
<dbReference type="SUPFAM" id="SSF53448">
    <property type="entry name" value="Nucleotide-diphospho-sugar transferases"/>
    <property type="match status" value="1"/>
</dbReference>
<sequence>MVKTKYFLLVDDDNFFTEETNIEKLVAILESTDAHFVGGDHTVGYKYCGYFGKLTCLRNQENGKITLIHENGLYFEKIREFDYCYRADIMKNFFVARKDEVLKLGGWSNELLVLEHEDFFIRMLQQDAKSIFCTDIKIGHNQVYDGVRTQRAHMEEAYSKMWMNMNHVNHYDYRPTN</sequence>
<name>A0A0C2J574_THEKT</name>
<dbReference type="OrthoDB" id="2139606at2759"/>
<dbReference type="Gene3D" id="3.90.550.10">
    <property type="entry name" value="Spore Coat Polysaccharide Biosynthesis Protein SpsA, Chain A"/>
    <property type="match status" value="1"/>
</dbReference>
<proteinExistence type="predicted"/>
<reference evidence="1 2" key="1">
    <citation type="journal article" date="2014" name="Genome Biol. Evol.">
        <title>The genome of the myxosporean Thelohanellus kitauei shows adaptations to nutrient acquisition within its fish host.</title>
        <authorList>
            <person name="Yang Y."/>
            <person name="Xiong J."/>
            <person name="Zhou Z."/>
            <person name="Huo F."/>
            <person name="Miao W."/>
            <person name="Ran C."/>
            <person name="Liu Y."/>
            <person name="Zhang J."/>
            <person name="Feng J."/>
            <person name="Wang M."/>
            <person name="Wang M."/>
            <person name="Wang L."/>
            <person name="Yao B."/>
        </authorList>
    </citation>
    <scope>NUCLEOTIDE SEQUENCE [LARGE SCALE GENOMIC DNA]</scope>
    <source>
        <strain evidence="1">Wuqing</strain>
    </source>
</reference>
<evidence type="ECO:0000313" key="1">
    <source>
        <dbReference type="EMBL" id="KII72974.1"/>
    </source>
</evidence>
<keyword evidence="2" id="KW-1185">Reference proteome</keyword>
<dbReference type="PANTHER" id="PTHR15046:SF3">
    <property type="entry name" value="BETA-1,4 N-ACETYLGALACTOSAMINYLTRANSFERASE 2-LIKE"/>
    <property type="match status" value="1"/>
</dbReference>
<comment type="caution">
    <text evidence="1">The sequence shown here is derived from an EMBL/GenBank/DDBJ whole genome shotgun (WGS) entry which is preliminary data.</text>
</comment>
<dbReference type="PANTHER" id="PTHR15046">
    <property type="entry name" value="GLYCO_TRANS_2-LIKE DOMAIN-CONTAINING PROTEIN"/>
    <property type="match status" value="1"/>
</dbReference>
<gene>
    <name evidence="1" type="ORF">RF11_13414</name>
</gene>
<accession>A0A0C2J574</accession>
<dbReference type="AlphaFoldDB" id="A0A0C2J574"/>
<dbReference type="EMBL" id="JWZT01001054">
    <property type="protein sequence ID" value="KII72974.1"/>
    <property type="molecule type" value="Genomic_DNA"/>
</dbReference>
<dbReference type="Proteomes" id="UP000031668">
    <property type="component" value="Unassembled WGS sequence"/>
</dbReference>
<keyword evidence="1" id="KW-0808">Transferase</keyword>
<dbReference type="InterPro" id="IPR029044">
    <property type="entry name" value="Nucleotide-diphossugar_trans"/>
</dbReference>
<evidence type="ECO:0000313" key="2">
    <source>
        <dbReference type="Proteomes" id="UP000031668"/>
    </source>
</evidence>
<protein>
    <submittedName>
        <fullName evidence="1">Beta-1,4 N-acetylgalactosaminyltransferase 2</fullName>
    </submittedName>
</protein>
<organism evidence="1 2">
    <name type="scientific">Thelohanellus kitauei</name>
    <name type="common">Myxosporean</name>
    <dbReference type="NCBI Taxonomy" id="669202"/>
    <lineage>
        <taxon>Eukaryota</taxon>
        <taxon>Metazoa</taxon>
        <taxon>Cnidaria</taxon>
        <taxon>Myxozoa</taxon>
        <taxon>Myxosporea</taxon>
        <taxon>Bivalvulida</taxon>
        <taxon>Platysporina</taxon>
        <taxon>Myxobolidae</taxon>
        <taxon>Thelohanellus</taxon>
    </lineage>
</organism>